<name>A0A3G9FYQ8_9CAUL</name>
<proteinExistence type="predicted"/>
<dbReference type="AlphaFoldDB" id="A0A3G9FYQ8"/>
<dbReference type="Proteomes" id="UP000278756">
    <property type="component" value="Chromosome 1"/>
</dbReference>
<accession>A0A3G9FYQ8</accession>
<dbReference type="EMBL" id="AP018827">
    <property type="protein sequence ID" value="BBF79517.1"/>
    <property type="molecule type" value="Genomic_DNA"/>
</dbReference>
<reference evidence="3" key="2">
    <citation type="journal article" date="2017" name="Plant Physiol. Biochem.">
        <title>Differential oxidative and antioxidative response of duckweed Lemna minor toward plant growth promoting/inhibiting bacteria.</title>
        <authorList>
            <person name="Ishizawa H."/>
            <person name="Kuroda M."/>
            <person name="Morikawa M."/>
            <person name="Ike M."/>
        </authorList>
    </citation>
    <scope>NUCLEOTIDE SEQUENCE [LARGE SCALE GENOMIC DNA]</scope>
    <source>
        <strain evidence="3">M6</strain>
    </source>
</reference>
<reference evidence="3" key="1">
    <citation type="journal article" date="2017" name="Biotechnol. Biofuels">
        <title>Evaluation of environmental bacterial communities as a factor affecting the growth of duckweed Lemna minor.</title>
        <authorList>
            <person name="Ishizawa H."/>
            <person name="Kuroda M."/>
            <person name="Morikawa M."/>
            <person name="Ike M."/>
        </authorList>
    </citation>
    <scope>NUCLEOTIDE SEQUENCE [LARGE SCALE GENOMIC DNA]</scope>
    <source>
        <strain evidence="3">M6</strain>
    </source>
</reference>
<evidence type="ECO:0000313" key="2">
    <source>
        <dbReference type="EMBL" id="BBF79517.1"/>
    </source>
</evidence>
<evidence type="ECO:0000313" key="3">
    <source>
        <dbReference type="Proteomes" id="UP000278756"/>
    </source>
</evidence>
<sequence>MRTPDPFMAPQLSPDSRARPAPLKRAATFTEISIPPHSSGLHGFAQTVKRLMRRFCCGV</sequence>
<evidence type="ECO:0000256" key="1">
    <source>
        <dbReference type="SAM" id="MobiDB-lite"/>
    </source>
</evidence>
<protein>
    <submittedName>
        <fullName evidence="2">Uncharacterized protein</fullName>
    </submittedName>
</protein>
<feature type="region of interest" description="Disordered" evidence="1">
    <location>
        <begin position="1"/>
        <end position="22"/>
    </location>
</feature>
<gene>
    <name evidence="2" type="ORF">EM6_0084</name>
</gene>
<organism evidence="2 3">
    <name type="scientific">Asticcacaulis excentricus</name>
    <dbReference type="NCBI Taxonomy" id="78587"/>
    <lineage>
        <taxon>Bacteria</taxon>
        <taxon>Pseudomonadati</taxon>
        <taxon>Pseudomonadota</taxon>
        <taxon>Alphaproteobacteria</taxon>
        <taxon>Caulobacterales</taxon>
        <taxon>Caulobacteraceae</taxon>
        <taxon>Asticcacaulis</taxon>
    </lineage>
</organism>